<dbReference type="Pfam" id="PF03729">
    <property type="entry name" value="DUF308"/>
    <property type="match status" value="1"/>
</dbReference>
<feature type="transmembrane region" description="Helical" evidence="1">
    <location>
        <begin position="27"/>
        <end position="47"/>
    </location>
</feature>
<dbReference type="EMBL" id="VZUS01000005">
    <property type="protein sequence ID" value="KAB1185167.1"/>
    <property type="molecule type" value="Genomic_DNA"/>
</dbReference>
<evidence type="ECO:0000256" key="1">
    <source>
        <dbReference type="SAM" id="Phobius"/>
    </source>
</evidence>
<feature type="transmembrane region" description="Helical" evidence="1">
    <location>
        <begin position="136"/>
        <end position="156"/>
    </location>
</feature>
<dbReference type="AlphaFoldDB" id="A0A643JQN7"/>
<dbReference type="GO" id="GO:0005886">
    <property type="term" value="C:plasma membrane"/>
    <property type="evidence" value="ECO:0007669"/>
    <property type="project" value="TreeGrafter"/>
</dbReference>
<organism evidence="2">
    <name type="scientific">Haloferax sp. CBA1149</name>
    <dbReference type="NCBI Taxonomy" id="2650753"/>
    <lineage>
        <taxon>Archaea</taxon>
        <taxon>Methanobacteriati</taxon>
        <taxon>Methanobacteriota</taxon>
        <taxon>Stenosarchaea group</taxon>
        <taxon>Halobacteria</taxon>
        <taxon>Halobacteriales</taxon>
        <taxon>Haloferacaceae</taxon>
        <taxon>Haloferax</taxon>
    </lineage>
</organism>
<sequence length="206" mass="21677">MSSETTDSPTSGSAESMPNTVQTNWRWLVVAGAVIALIGVLAMFAPFVTGVSLSLLIGLFLIATGILDFVGIFRARRWTGAVWQLILGVVTLAAGVILLLNPVFGLVTLTLLVIAYLLVSGVIQTVMGFRLRGEPNWFLAIVSGVIGILLAVMLWAGFPSTALWAVGLLFGVNLLVNGVSMALLAYSARNMTIPAEMEQAAEAGGI</sequence>
<feature type="transmembrane region" description="Helical" evidence="1">
    <location>
        <begin position="80"/>
        <end position="100"/>
    </location>
</feature>
<keyword evidence="1" id="KW-0812">Transmembrane</keyword>
<dbReference type="InterPro" id="IPR052712">
    <property type="entry name" value="Acid_resist_chaperone_HdeD"/>
</dbReference>
<keyword evidence="1" id="KW-1133">Transmembrane helix</keyword>
<evidence type="ECO:0000313" key="2">
    <source>
        <dbReference type="EMBL" id="KAB1185167.1"/>
    </source>
</evidence>
<proteinExistence type="predicted"/>
<name>A0A643JQN7_9EURY</name>
<dbReference type="PANTHER" id="PTHR34989:SF1">
    <property type="entry name" value="PROTEIN HDED"/>
    <property type="match status" value="1"/>
</dbReference>
<feature type="transmembrane region" description="Helical" evidence="1">
    <location>
        <begin position="53"/>
        <end position="73"/>
    </location>
</feature>
<protein>
    <submittedName>
        <fullName evidence="2">HdeD family acid-resistance protein</fullName>
    </submittedName>
</protein>
<dbReference type="RefSeq" id="WP_151139877.1">
    <property type="nucleotide sequence ID" value="NZ_VZUS01000005.1"/>
</dbReference>
<comment type="caution">
    <text evidence="2">The sequence shown here is derived from an EMBL/GenBank/DDBJ whole genome shotgun (WGS) entry which is preliminary data.</text>
</comment>
<dbReference type="InterPro" id="IPR005325">
    <property type="entry name" value="DUF308_memb"/>
</dbReference>
<dbReference type="PANTHER" id="PTHR34989">
    <property type="entry name" value="PROTEIN HDED"/>
    <property type="match status" value="1"/>
</dbReference>
<gene>
    <name evidence="2" type="ORF">Hfx1149_16755</name>
</gene>
<feature type="transmembrane region" description="Helical" evidence="1">
    <location>
        <begin position="106"/>
        <end position="129"/>
    </location>
</feature>
<reference evidence="2" key="1">
    <citation type="submission" date="2019-09" db="EMBL/GenBank/DDBJ databases">
        <title>Genomic analysis of Haloferax sp. CBA1149.</title>
        <authorList>
            <person name="Roh S.W."/>
        </authorList>
    </citation>
    <scope>NUCLEOTIDE SEQUENCE</scope>
    <source>
        <strain evidence="2">CBA1149</strain>
    </source>
</reference>
<accession>A0A643JQN7</accession>
<keyword evidence="1" id="KW-0472">Membrane</keyword>
<feature type="transmembrane region" description="Helical" evidence="1">
    <location>
        <begin position="162"/>
        <end position="186"/>
    </location>
</feature>